<dbReference type="PROSITE" id="PS50231">
    <property type="entry name" value="RICIN_B_LECTIN"/>
    <property type="match status" value="1"/>
</dbReference>
<evidence type="ECO:0000256" key="5">
    <source>
        <dbReference type="SAM" id="SignalP"/>
    </source>
</evidence>
<comment type="caution">
    <text evidence="8">The sequence shown here is derived from an EMBL/GenBank/DDBJ whole genome shotgun (WGS) entry which is preliminary data.</text>
</comment>
<dbReference type="Gene3D" id="3.20.20.80">
    <property type="entry name" value="Glycosidases"/>
    <property type="match status" value="1"/>
</dbReference>
<sequence length="527" mass="59890">MTKLATFFILLFSFATLCHSFPLSTSSRWIVDDETGQRVKLVCGNWAAHLQTMLPEGLDQQPVSHIARHISLMGFNCVRLTWATYMFTRHSNLTVAQSFINNGLNDAMKGLSQNNPQLLGLTVVEAQKAVIEELGRHGVMSVLDNQVGEPMWCCGSNDGNGFWGDKYFEPKEWLKGLDIVARRYKDLPMVIGISLRNELRGPLQNQSVWYEYVQKGAKIIHRANPNLLLIISGLDYDLDFTFLKEKPLNLHMRNKIVYETHRYSFTEGQSNLYLTQPLNKVCDTIKEEIMNKSGFLIKGKNAAPLFVSEFGIDQRGTNEADNLFLGCFLSLLAELDLDWAVWALQGNYYTREGQQGMEEMYGMFNSTWKTLRNPEYHAKLQLIQQKLQDPKSKQPMYHLLFHPQSGKCLHAADNNVEVYASDCIGASRWSYDGDDTPIRLTGTSLCLTTSREGLPVTLSTDCSEQSTWKLASNYQLSNHDENGTELCLDFDTYYSSSKVLVRKCIGLDEKSHDNPQSQWFKFVSANV</sequence>
<dbReference type="Gene3D" id="2.80.10.50">
    <property type="match status" value="1"/>
</dbReference>
<dbReference type="PANTHER" id="PTHR31263">
    <property type="entry name" value="CELLULASE FAMILY PROTEIN (AFU_ORTHOLOGUE AFUA_5G14560)"/>
    <property type="match status" value="1"/>
</dbReference>
<dbReference type="SMR" id="A0A1J6K5X0"/>
<dbReference type="GO" id="GO:0004553">
    <property type="term" value="F:hydrolase activity, hydrolyzing O-glycosyl compounds"/>
    <property type="evidence" value="ECO:0007669"/>
    <property type="project" value="InterPro"/>
</dbReference>
<dbReference type="SUPFAM" id="SSF51445">
    <property type="entry name" value="(Trans)glycosidases"/>
    <property type="match status" value="1"/>
</dbReference>
<dbReference type="OMA" id="MVISEWG"/>
<keyword evidence="9" id="KW-1185">Reference proteome</keyword>
<comment type="similarity">
    <text evidence="1 4">Belongs to the glycosyl hydrolase 5 (cellulase A) family.</text>
</comment>
<gene>
    <name evidence="8" type="ORF">A4A49_36115</name>
</gene>
<dbReference type="GO" id="GO:0000272">
    <property type="term" value="P:polysaccharide catabolic process"/>
    <property type="evidence" value="ECO:0007669"/>
    <property type="project" value="InterPro"/>
</dbReference>
<dbReference type="STRING" id="49451.A0A1J6K5X0"/>
<dbReference type="InterPro" id="IPR017853">
    <property type="entry name" value="GH"/>
</dbReference>
<evidence type="ECO:0000313" key="8">
    <source>
        <dbReference type="EMBL" id="OIT24734.1"/>
    </source>
</evidence>
<dbReference type="InterPro" id="IPR000772">
    <property type="entry name" value="Ricin_B_lectin"/>
</dbReference>
<keyword evidence="2 4" id="KW-0378">Hydrolase</keyword>
<evidence type="ECO:0000259" key="6">
    <source>
        <dbReference type="Pfam" id="PF00150"/>
    </source>
</evidence>
<evidence type="ECO:0000256" key="2">
    <source>
        <dbReference type="ARBA" id="ARBA00022801"/>
    </source>
</evidence>
<evidence type="ECO:0000256" key="1">
    <source>
        <dbReference type="ARBA" id="ARBA00005641"/>
    </source>
</evidence>
<evidence type="ECO:0000259" key="7">
    <source>
        <dbReference type="Pfam" id="PF00652"/>
    </source>
</evidence>
<dbReference type="InterPro" id="IPR001547">
    <property type="entry name" value="Glyco_hydro_5"/>
</dbReference>
<reference evidence="8" key="1">
    <citation type="submission" date="2016-11" db="EMBL/GenBank/DDBJ databases">
        <title>The genome of Nicotiana attenuata.</title>
        <authorList>
            <person name="Xu S."/>
            <person name="Brockmoeller T."/>
            <person name="Gaquerel E."/>
            <person name="Navarro A."/>
            <person name="Kuhl H."/>
            <person name="Gase K."/>
            <person name="Ling Z."/>
            <person name="Zhou W."/>
            <person name="Kreitzer C."/>
            <person name="Stanke M."/>
            <person name="Tang H."/>
            <person name="Lyons E."/>
            <person name="Pandey P."/>
            <person name="Pandey S.P."/>
            <person name="Timmermann B."/>
            <person name="Baldwin I.T."/>
        </authorList>
    </citation>
    <scope>NUCLEOTIDE SEQUENCE [LARGE SCALE GENOMIC DNA]</scope>
    <source>
        <strain evidence="8">UT</strain>
    </source>
</reference>
<protein>
    <submittedName>
        <fullName evidence="8">Uncharacterized protein</fullName>
    </submittedName>
</protein>
<evidence type="ECO:0000256" key="3">
    <source>
        <dbReference type="ARBA" id="ARBA00023295"/>
    </source>
</evidence>
<evidence type="ECO:0000256" key="4">
    <source>
        <dbReference type="RuleBase" id="RU361153"/>
    </source>
</evidence>
<dbReference type="SUPFAM" id="SSF50370">
    <property type="entry name" value="Ricin B-like lectins"/>
    <property type="match status" value="1"/>
</dbReference>
<name>A0A1J6K5X0_NICAT</name>
<feature type="signal peptide" evidence="5">
    <location>
        <begin position="1"/>
        <end position="20"/>
    </location>
</feature>
<dbReference type="InterPro" id="IPR035992">
    <property type="entry name" value="Ricin_B-like_lectins"/>
</dbReference>
<dbReference type="PANTHER" id="PTHR31263:SF0">
    <property type="entry name" value="CELLULASE FAMILY PROTEIN (AFU_ORTHOLOGUE AFUA_5G14560)"/>
    <property type="match status" value="1"/>
</dbReference>
<dbReference type="EMBL" id="MJEQ01003134">
    <property type="protein sequence ID" value="OIT24734.1"/>
    <property type="molecule type" value="Genomic_DNA"/>
</dbReference>
<dbReference type="AlphaFoldDB" id="A0A1J6K5X0"/>
<feature type="chain" id="PRO_5012295115" evidence="5">
    <location>
        <begin position="21"/>
        <end position="527"/>
    </location>
</feature>
<dbReference type="Pfam" id="PF00150">
    <property type="entry name" value="Cellulase"/>
    <property type="match status" value="1"/>
</dbReference>
<dbReference type="Gramene" id="OIT24734">
    <property type="protein sequence ID" value="OIT24734"/>
    <property type="gene ID" value="A4A49_36115"/>
</dbReference>
<organism evidence="8 9">
    <name type="scientific">Nicotiana attenuata</name>
    <name type="common">Coyote tobacco</name>
    <dbReference type="NCBI Taxonomy" id="49451"/>
    <lineage>
        <taxon>Eukaryota</taxon>
        <taxon>Viridiplantae</taxon>
        <taxon>Streptophyta</taxon>
        <taxon>Embryophyta</taxon>
        <taxon>Tracheophyta</taxon>
        <taxon>Spermatophyta</taxon>
        <taxon>Magnoliopsida</taxon>
        <taxon>eudicotyledons</taxon>
        <taxon>Gunneridae</taxon>
        <taxon>Pentapetalae</taxon>
        <taxon>asterids</taxon>
        <taxon>lamiids</taxon>
        <taxon>Solanales</taxon>
        <taxon>Solanaceae</taxon>
        <taxon>Nicotianoideae</taxon>
        <taxon>Nicotianeae</taxon>
        <taxon>Nicotiana</taxon>
    </lineage>
</organism>
<keyword evidence="3 4" id="KW-0326">Glycosidase</keyword>
<proteinExistence type="inferred from homology"/>
<dbReference type="Pfam" id="PF00652">
    <property type="entry name" value="Ricin_B_lectin"/>
    <property type="match status" value="1"/>
</dbReference>
<evidence type="ECO:0000313" key="9">
    <source>
        <dbReference type="Proteomes" id="UP000187609"/>
    </source>
</evidence>
<keyword evidence="5" id="KW-0732">Signal</keyword>
<accession>A0A1J6K5X0</accession>
<dbReference type="Proteomes" id="UP000187609">
    <property type="component" value="Unassembled WGS sequence"/>
</dbReference>
<feature type="domain" description="Ricin B lectin" evidence="7">
    <location>
        <begin position="402"/>
        <end position="504"/>
    </location>
</feature>
<feature type="domain" description="Glycoside hydrolase family 5" evidence="6">
    <location>
        <begin position="62"/>
        <end position="346"/>
    </location>
</feature>